<reference evidence="2" key="1">
    <citation type="submission" date="2021-01" db="EMBL/GenBank/DDBJ databases">
        <authorList>
            <person name="Corre E."/>
            <person name="Pelletier E."/>
            <person name="Niang G."/>
            <person name="Scheremetjew M."/>
            <person name="Finn R."/>
            <person name="Kale V."/>
            <person name="Holt S."/>
            <person name="Cochrane G."/>
            <person name="Meng A."/>
            <person name="Brown T."/>
            <person name="Cohen L."/>
        </authorList>
    </citation>
    <scope>NUCLEOTIDE SEQUENCE</scope>
    <source>
        <strain evidence="2">CCMP3107</strain>
    </source>
</reference>
<evidence type="ECO:0000256" key="1">
    <source>
        <dbReference type="SAM" id="SignalP"/>
    </source>
</evidence>
<feature type="chain" id="PRO_5030160756" evidence="1">
    <location>
        <begin position="21"/>
        <end position="437"/>
    </location>
</feature>
<evidence type="ECO:0000313" key="2">
    <source>
        <dbReference type="EMBL" id="CAE0627924.1"/>
    </source>
</evidence>
<feature type="signal peptide" evidence="1">
    <location>
        <begin position="1"/>
        <end position="20"/>
    </location>
</feature>
<name>A0A6V1P7S5_HETAK</name>
<proteinExistence type="predicted"/>
<dbReference type="AlphaFoldDB" id="A0A6V1P7S5"/>
<dbReference type="InterPro" id="IPR011256">
    <property type="entry name" value="Reg_factor_effector_dom_sf"/>
</dbReference>
<protein>
    <submittedName>
        <fullName evidence="2">Uncharacterized protein</fullName>
    </submittedName>
</protein>
<sequence>MEGHFLKMVLLLCSIVSAVAFQIAPSHSASRASCRPLFSSVVPEESKSEEEASEVIKSFKPELPEAAIQYENAINQALKTNLDPLRKFAVSGATWDNPVEAQKDRAGMEKLLLDVGNFLEDPRLTVHAARARGGDGGGGALVEVDWLKTATWPLPWRPPVQVFGRTVLRLDGEGRLAAAADTWEQSPYQVALGQCRPRFWDFYHFKAFPPAEFPAYRVAARGEGYEVRDYAPRLVVVGRTLDRVNTRETRAARTLPESMFSCTISMIGKIPERFYVTSPIEVSFRGKMLKEGDAQKKVNAIQWKVGLPKAFGLELGGLPDPDGRETAQEMQDDRVWHQVDGPRRVAVARFNGQNQDVGVSKARAELLAKAQEDGHELLLGNSGRPQFSFLQNDAKVGFKRTGGLGVAGYEPRWDTGNEIALELAPPPSSSPSSSSSQ</sequence>
<keyword evidence="1" id="KW-0732">Signal</keyword>
<accession>A0A6V1P7S5</accession>
<organism evidence="2">
    <name type="scientific">Heterosigma akashiwo</name>
    <name type="common">Chromophytic alga</name>
    <name type="synonym">Heterosigma carterae</name>
    <dbReference type="NCBI Taxonomy" id="2829"/>
    <lineage>
        <taxon>Eukaryota</taxon>
        <taxon>Sar</taxon>
        <taxon>Stramenopiles</taxon>
        <taxon>Ochrophyta</taxon>
        <taxon>Raphidophyceae</taxon>
        <taxon>Chattonellales</taxon>
        <taxon>Chattonellaceae</taxon>
        <taxon>Heterosigma</taxon>
    </lineage>
</organism>
<gene>
    <name evidence="2" type="ORF">HAKA00212_LOCUS6603</name>
</gene>
<dbReference type="EMBL" id="HBIU01014272">
    <property type="protein sequence ID" value="CAE0627924.1"/>
    <property type="molecule type" value="Transcribed_RNA"/>
</dbReference>
<dbReference type="Gene3D" id="3.20.80.10">
    <property type="entry name" value="Regulatory factor, effector binding domain"/>
    <property type="match status" value="1"/>
</dbReference>